<name>A0ABS8NP87_9BACT</name>
<keyword evidence="2" id="KW-1185">Reference proteome</keyword>
<dbReference type="EMBL" id="JAJKFW010000064">
    <property type="protein sequence ID" value="MCC9645189.1"/>
    <property type="molecule type" value="Genomic_DNA"/>
</dbReference>
<evidence type="ECO:0000313" key="1">
    <source>
        <dbReference type="EMBL" id="MCC9645189.1"/>
    </source>
</evidence>
<dbReference type="Proteomes" id="UP001430306">
    <property type="component" value="Unassembled WGS sequence"/>
</dbReference>
<organism evidence="1 2">
    <name type="scientific">Rhodopirellula halodulae</name>
    <dbReference type="NCBI Taxonomy" id="2894198"/>
    <lineage>
        <taxon>Bacteria</taxon>
        <taxon>Pseudomonadati</taxon>
        <taxon>Planctomycetota</taxon>
        <taxon>Planctomycetia</taxon>
        <taxon>Pirellulales</taxon>
        <taxon>Pirellulaceae</taxon>
        <taxon>Rhodopirellula</taxon>
    </lineage>
</organism>
<accession>A0ABS8NP87</accession>
<dbReference type="RefSeq" id="WP_230276829.1">
    <property type="nucleotide sequence ID" value="NZ_JAJKFW010000064.1"/>
</dbReference>
<reference evidence="1" key="1">
    <citation type="submission" date="2021-11" db="EMBL/GenBank/DDBJ databases">
        <title>Genome sequence.</title>
        <authorList>
            <person name="Sun Q."/>
        </authorList>
    </citation>
    <scope>NUCLEOTIDE SEQUENCE</scope>
    <source>
        <strain evidence="1">JC740</strain>
    </source>
</reference>
<gene>
    <name evidence="1" type="ORF">LOC71_23160</name>
</gene>
<evidence type="ECO:0000313" key="2">
    <source>
        <dbReference type="Proteomes" id="UP001430306"/>
    </source>
</evidence>
<comment type="caution">
    <text evidence="1">The sequence shown here is derived from an EMBL/GenBank/DDBJ whole genome shotgun (WGS) entry which is preliminary data.</text>
</comment>
<sequence>MTDEANDGSVRFMDPETTLSDLFDALATGDRDQAVEHAANLRQWLSHGGFLPSLELKIGTRSPQPLPHQVTRLLIETTANLTSNQSVHAVNPGRDPQHG</sequence>
<protein>
    <submittedName>
        <fullName evidence="1">Uncharacterized protein</fullName>
    </submittedName>
</protein>
<proteinExistence type="predicted"/>